<protein>
    <submittedName>
        <fullName evidence="1">(northern house mosquito) hypothetical protein</fullName>
    </submittedName>
</protein>
<dbReference type="AlphaFoldDB" id="A0A8D8HZJ8"/>
<evidence type="ECO:0000313" key="1">
    <source>
        <dbReference type="EMBL" id="CAG6542806.1"/>
    </source>
</evidence>
<reference evidence="1" key="1">
    <citation type="submission" date="2021-05" db="EMBL/GenBank/DDBJ databases">
        <authorList>
            <person name="Alioto T."/>
            <person name="Alioto T."/>
            <person name="Gomez Garrido J."/>
        </authorList>
    </citation>
    <scope>NUCLEOTIDE SEQUENCE</scope>
</reference>
<sequence>MSDCLYDAYDDSEDYYDTQYEDLQELDLTDISVHPSVHWGQHIIVLLFKTAIAICTSQRVHRTHPQFWSRNIPAVQHHAKWPSLCDSVADFHLPVAESILHMAVLQA</sequence>
<dbReference type="EMBL" id="HBUE01227130">
    <property type="protein sequence ID" value="CAG6542806.1"/>
    <property type="molecule type" value="Transcribed_RNA"/>
</dbReference>
<dbReference type="EMBL" id="HBUE01333883">
    <property type="protein sequence ID" value="CAG6594920.1"/>
    <property type="molecule type" value="Transcribed_RNA"/>
</dbReference>
<accession>A0A8D8HZJ8</accession>
<organism evidence="1">
    <name type="scientific">Culex pipiens</name>
    <name type="common">House mosquito</name>
    <dbReference type="NCBI Taxonomy" id="7175"/>
    <lineage>
        <taxon>Eukaryota</taxon>
        <taxon>Metazoa</taxon>
        <taxon>Ecdysozoa</taxon>
        <taxon>Arthropoda</taxon>
        <taxon>Hexapoda</taxon>
        <taxon>Insecta</taxon>
        <taxon>Pterygota</taxon>
        <taxon>Neoptera</taxon>
        <taxon>Endopterygota</taxon>
        <taxon>Diptera</taxon>
        <taxon>Nematocera</taxon>
        <taxon>Culicoidea</taxon>
        <taxon>Culicidae</taxon>
        <taxon>Culicinae</taxon>
        <taxon>Culicini</taxon>
        <taxon>Culex</taxon>
        <taxon>Culex</taxon>
    </lineage>
</organism>
<name>A0A8D8HZJ8_CULPI</name>
<proteinExistence type="predicted"/>